<dbReference type="GO" id="GO:0046872">
    <property type="term" value="F:metal ion binding"/>
    <property type="evidence" value="ECO:0007669"/>
    <property type="project" value="UniProtKB-UniRule"/>
</dbReference>
<evidence type="ECO:0000256" key="8">
    <source>
        <dbReference type="ARBA" id="ARBA00022878"/>
    </source>
</evidence>
<feature type="binding site" evidence="12">
    <location>
        <position position="134"/>
    </location>
    <ligand>
        <name>Ca(2+)</name>
        <dbReference type="ChEBI" id="CHEBI:29108"/>
    </ligand>
</feature>
<keyword evidence="8 13" id="KW-0828">Tyrosine catabolism</keyword>
<evidence type="ECO:0000256" key="2">
    <source>
        <dbReference type="ARBA" id="ARBA00010211"/>
    </source>
</evidence>
<feature type="binding site" evidence="11">
    <location>
        <position position="251"/>
    </location>
    <ligand>
        <name>substrate</name>
    </ligand>
</feature>
<feature type="active site" description="Proton acceptor" evidence="10">
    <location>
        <position position="141"/>
    </location>
</feature>
<keyword evidence="4 12" id="KW-0479">Metal-binding</keyword>
<dbReference type="Gene3D" id="3.90.850.10">
    <property type="entry name" value="Fumarylacetoacetase-like, C-terminal domain"/>
    <property type="match status" value="1"/>
</dbReference>
<feature type="binding site" evidence="11">
    <location>
        <position position="366"/>
    </location>
    <ligand>
        <name>substrate</name>
    </ligand>
</feature>
<dbReference type="Pfam" id="PF09298">
    <property type="entry name" value="FAA_hydrolase_N"/>
    <property type="match status" value="1"/>
</dbReference>
<evidence type="ECO:0000256" key="12">
    <source>
        <dbReference type="PIRSR" id="PIRSR605959-3"/>
    </source>
</evidence>
<evidence type="ECO:0000259" key="15">
    <source>
        <dbReference type="Pfam" id="PF09298"/>
    </source>
</evidence>
<dbReference type="InterPro" id="IPR036462">
    <property type="entry name" value="Fumarylacetoacetase_N_sf"/>
</dbReference>
<feature type="binding site" evidence="11">
    <location>
        <position position="150"/>
    </location>
    <ligand>
        <name>substrate</name>
    </ligand>
</feature>
<dbReference type="FunFam" id="2.30.30.230:FF:000001">
    <property type="entry name" value="Fumarylacetoacetase"/>
    <property type="match status" value="1"/>
</dbReference>
<evidence type="ECO:0000256" key="11">
    <source>
        <dbReference type="PIRSR" id="PIRSR605959-2"/>
    </source>
</evidence>
<evidence type="ECO:0000256" key="9">
    <source>
        <dbReference type="ARBA" id="ARBA00023232"/>
    </source>
</evidence>
<comment type="catalytic activity">
    <reaction evidence="13">
        <text>4-fumarylacetoacetate + H2O = acetoacetate + fumarate + H(+)</text>
        <dbReference type="Rhea" id="RHEA:10244"/>
        <dbReference type="ChEBI" id="CHEBI:13705"/>
        <dbReference type="ChEBI" id="CHEBI:15377"/>
        <dbReference type="ChEBI" id="CHEBI:15378"/>
        <dbReference type="ChEBI" id="CHEBI:18034"/>
        <dbReference type="ChEBI" id="CHEBI:29806"/>
        <dbReference type="EC" id="3.7.1.2"/>
    </reaction>
</comment>
<organism evidence="16 17">
    <name type="scientific">Stachybotrys chartarum (strain CBS 109288 / IBT 7711)</name>
    <name type="common">Toxic black mold</name>
    <name type="synonym">Stilbospora chartarum</name>
    <dbReference type="NCBI Taxonomy" id="1280523"/>
    <lineage>
        <taxon>Eukaryota</taxon>
        <taxon>Fungi</taxon>
        <taxon>Dikarya</taxon>
        <taxon>Ascomycota</taxon>
        <taxon>Pezizomycotina</taxon>
        <taxon>Sordariomycetes</taxon>
        <taxon>Hypocreomycetidae</taxon>
        <taxon>Hypocreales</taxon>
        <taxon>Stachybotryaceae</taxon>
        <taxon>Stachybotrys</taxon>
    </lineage>
</organism>
<dbReference type="SUPFAM" id="SSF63433">
    <property type="entry name" value="Fumarylacetoacetate hydrolase, FAH, N-terminal domain"/>
    <property type="match status" value="1"/>
</dbReference>
<dbReference type="AlphaFoldDB" id="A0A084AY08"/>
<evidence type="ECO:0000256" key="10">
    <source>
        <dbReference type="PIRSR" id="PIRSR605959-1"/>
    </source>
</evidence>
<dbReference type="HOGENOM" id="CLU_026207_2_0_1"/>
<dbReference type="InterPro" id="IPR015377">
    <property type="entry name" value="Fumarylacetoacetase_N"/>
</dbReference>
<dbReference type="EMBL" id="KL648458">
    <property type="protein sequence ID" value="KEY70187.1"/>
    <property type="molecule type" value="Genomic_DNA"/>
</dbReference>
<feature type="binding site" evidence="12">
    <location>
        <position position="264"/>
    </location>
    <ligand>
        <name>Mg(2+)</name>
        <dbReference type="ChEBI" id="CHEBI:18420"/>
    </ligand>
</feature>
<dbReference type="Gene3D" id="2.30.30.230">
    <property type="entry name" value="Fumarylacetoacetase, N-terminal domain"/>
    <property type="match status" value="1"/>
</dbReference>
<comment type="pathway">
    <text evidence="1 13">Amino-acid degradation; L-phenylalanine degradation; acetoacetate and fumarate from L-phenylalanine: step 6/6.</text>
</comment>
<protein>
    <recommendedName>
        <fullName evidence="3 13">Fumarylacetoacetase</fullName>
        <ecNumber evidence="3 13">3.7.1.2</ecNumber>
    </recommendedName>
    <alternativeName>
        <fullName evidence="13">Fumarylacetoacetate hydrolase</fullName>
    </alternativeName>
</protein>
<evidence type="ECO:0000256" key="13">
    <source>
        <dbReference type="RuleBase" id="RU366008"/>
    </source>
</evidence>
<accession>A0A084AY08</accession>
<keyword evidence="6 12" id="KW-0106">Calcium</keyword>
<dbReference type="InterPro" id="IPR011234">
    <property type="entry name" value="Fumarylacetoacetase-like_C"/>
</dbReference>
<reference evidence="16 17" key="1">
    <citation type="journal article" date="2014" name="BMC Genomics">
        <title>Comparative genome sequencing reveals chemotype-specific gene clusters in the toxigenic black mold Stachybotrys.</title>
        <authorList>
            <person name="Semeiks J."/>
            <person name="Borek D."/>
            <person name="Otwinowski Z."/>
            <person name="Grishin N.V."/>
        </authorList>
    </citation>
    <scope>NUCLEOTIDE SEQUENCE [LARGE SCALE GENOMIC DNA]</scope>
    <source>
        <strain evidence="17">CBS 109288 / IBT 7711</strain>
    </source>
</reference>
<dbReference type="GO" id="GO:1902000">
    <property type="term" value="P:homogentisate catabolic process"/>
    <property type="evidence" value="ECO:0007669"/>
    <property type="project" value="TreeGrafter"/>
</dbReference>
<keyword evidence="17" id="KW-1185">Reference proteome</keyword>
<dbReference type="PANTHER" id="PTHR43069">
    <property type="entry name" value="FUMARYLACETOACETASE"/>
    <property type="match status" value="1"/>
</dbReference>
<feature type="binding site" evidence="11">
    <location>
        <position position="136"/>
    </location>
    <ligand>
        <name>substrate</name>
    </ligand>
</feature>
<dbReference type="SUPFAM" id="SSF56529">
    <property type="entry name" value="FAH"/>
    <property type="match status" value="1"/>
</dbReference>
<feature type="domain" description="Fumarylacetoacetase N-terminal" evidence="15">
    <location>
        <begin position="17"/>
        <end position="126"/>
    </location>
</feature>
<evidence type="ECO:0000256" key="4">
    <source>
        <dbReference type="ARBA" id="ARBA00022723"/>
    </source>
</evidence>
<feature type="binding site" evidence="12">
    <location>
        <position position="244"/>
    </location>
    <ligand>
        <name>Ca(2+)</name>
        <dbReference type="ChEBI" id="CHEBI:29108"/>
    </ligand>
</feature>
<feature type="binding site" evidence="12">
    <location>
        <position position="210"/>
    </location>
    <ligand>
        <name>Ca(2+)</name>
        <dbReference type="ChEBI" id="CHEBI:29108"/>
    </ligand>
</feature>
<proteinExistence type="inferred from homology"/>
<dbReference type="Proteomes" id="UP000028045">
    <property type="component" value="Unassembled WGS sequence"/>
</dbReference>
<evidence type="ECO:0000256" key="3">
    <source>
        <dbReference type="ARBA" id="ARBA00012094"/>
    </source>
</evidence>
<dbReference type="GO" id="GO:0006559">
    <property type="term" value="P:L-phenylalanine catabolic process"/>
    <property type="evidence" value="ECO:0007669"/>
    <property type="project" value="UniProtKB-UniRule"/>
</dbReference>
<evidence type="ECO:0000256" key="7">
    <source>
        <dbReference type="ARBA" id="ARBA00022842"/>
    </source>
</evidence>
<dbReference type="NCBIfam" id="TIGR01266">
    <property type="entry name" value="fum_ac_acetase"/>
    <property type="match status" value="1"/>
</dbReference>
<evidence type="ECO:0000256" key="5">
    <source>
        <dbReference type="ARBA" id="ARBA00022801"/>
    </source>
</evidence>
<comment type="cofactor">
    <cofactor evidence="13">
        <name>Mg(2+)</name>
        <dbReference type="ChEBI" id="CHEBI:18420"/>
    </cofactor>
    <cofactor evidence="13">
        <name>Ca(2+)</name>
        <dbReference type="ChEBI" id="CHEBI:29108"/>
    </cofactor>
</comment>
<feature type="binding site" evidence="12">
    <location>
        <position position="212"/>
    </location>
    <ligand>
        <name>Ca(2+)</name>
        <dbReference type="ChEBI" id="CHEBI:29108"/>
    </ligand>
</feature>
<dbReference type="UniPathway" id="UPA00139">
    <property type="reaction ID" value="UER00341"/>
</dbReference>
<feature type="binding site" evidence="12">
    <location>
        <position position="268"/>
    </location>
    <ligand>
        <name>Mg(2+)</name>
        <dbReference type="ChEBI" id="CHEBI:18420"/>
    </ligand>
</feature>
<feature type="domain" description="Fumarylacetoacetase-like C-terminal" evidence="14">
    <location>
        <begin position="141"/>
        <end position="411"/>
    </location>
</feature>
<dbReference type="GO" id="GO:0004334">
    <property type="term" value="F:fumarylacetoacetase activity"/>
    <property type="evidence" value="ECO:0007669"/>
    <property type="project" value="UniProtKB-UniRule"/>
</dbReference>
<name>A0A084AY08_STACB</name>
<evidence type="ECO:0000313" key="17">
    <source>
        <dbReference type="Proteomes" id="UP000028045"/>
    </source>
</evidence>
<gene>
    <name evidence="16" type="ORF">S7711_03408</name>
</gene>
<dbReference type="InterPro" id="IPR036663">
    <property type="entry name" value="Fumarylacetoacetase_C_sf"/>
</dbReference>
<keyword evidence="5 13" id="KW-0378">Hydrolase</keyword>
<evidence type="ECO:0000256" key="1">
    <source>
        <dbReference type="ARBA" id="ARBA00004782"/>
    </source>
</evidence>
<sequence length="432" mass="47179">MARSWLDIPPSSPFSLANIPFGIISTKSNSTHRPAIAIGDYALDLSIFASQGGFSRLPAIESHLSVFSQTTLNDFAALGRAIHRETRTYIQKILQKDGPFPSILRDNAQLREHVLIPLSSIQNHLPMSIGDYTDFYVGLNHAFNVGVLFRGPDNALQPNYKHLPVGYHGRASSVVISGTPIRRPHGQIILDPAATPKVPTYSACGKLDIELELAAFLCKPNHLGYPIPIDDAAEHIFGLVLMNDWSARDVQAWEYVPLGPFTSKNFGTTISPWIVLMDALEPFRSTSRVGDAEHRENLLPYLREQRHDTVYDINFRIDIQTPASSEKVLFSTGNARDLLFSFPQLVAHHTVTGCNMNTGDLLASGTISGAEPGTLGSFLEATKSGKEPVTLANGEKRRFLEDGDTITITGTAGKEGEYVGFGECTGVILPAL</sequence>
<keyword evidence="9 13" id="KW-0585">Phenylalanine catabolism</keyword>
<feature type="binding site" evidence="11">
    <location>
        <position position="255"/>
    </location>
    <ligand>
        <name>substrate</name>
    </ligand>
</feature>
<evidence type="ECO:0000256" key="6">
    <source>
        <dbReference type="ARBA" id="ARBA00022837"/>
    </source>
</evidence>
<evidence type="ECO:0000313" key="16">
    <source>
        <dbReference type="EMBL" id="KEY70187.1"/>
    </source>
</evidence>
<comment type="similarity">
    <text evidence="2 13">Belongs to the FAH family.</text>
</comment>
<dbReference type="PANTHER" id="PTHR43069:SF2">
    <property type="entry name" value="FUMARYLACETOACETASE"/>
    <property type="match status" value="1"/>
</dbReference>
<dbReference type="InterPro" id="IPR005959">
    <property type="entry name" value="Fumarylacetoacetase"/>
</dbReference>
<dbReference type="OrthoDB" id="9971669at2759"/>
<dbReference type="Pfam" id="PF01557">
    <property type="entry name" value="FAA_hydrolase"/>
    <property type="match status" value="1"/>
</dbReference>
<evidence type="ECO:0000259" key="14">
    <source>
        <dbReference type="Pfam" id="PF01557"/>
    </source>
</evidence>
<dbReference type="EC" id="3.7.1.2" evidence="3 13"/>
<dbReference type="FunFam" id="3.90.850.10:FF:000009">
    <property type="entry name" value="Fumarylacetoacetase"/>
    <property type="match status" value="1"/>
</dbReference>
<keyword evidence="7 12" id="KW-0460">Magnesium</keyword>
<feature type="binding site" evidence="12">
    <location>
        <position position="244"/>
    </location>
    <ligand>
        <name>Mg(2+)</name>
        <dbReference type="ChEBI" id="CHEBI:18420"/>
    </ligand>
</feature>
<dbReference type="GO" id="GO:0006572">
    <property type="term" value="P:L-tyrosine catabolic process"/>
    <property type="evidence" value="ECO:0007669"/>
    <property type="project" value="UniProtKB-UniRule"/>
</dbReference>